<sequence length="799" mass="89935">MSSNEHPDSEFKKVQFSQSPNDHINRCNSSQCCFNTLEPIDDFLQCHFEPGNWKEIDHTCPLPTEQDSQGDGSSRQPPQQQQQQQLSSAFVDPDDCCFELCDFNGDFPVVHGNSPKMQKSESASSWVSSSTPSPHHSHIHHHSTDTRGDECELSDDSCDSRYCNIDIPDWGTLETCNTLIRCSPPPLTESLQTPSSFSSLATDSRSGGTDGRGVSRTTAIAADYQVNSAAVQQSSTPAVPKILEPELSNVSLLSSTVMSNIREDIQKQKQPLLHPERPHIHEHFAPTDPNHHYHLHYQNRLNGSLIQHDLILPSNFPFGQVGPLLTAGNSNQDLPPTPSSPSLATDGSHVPPQYQLSQQVLESLKHIRPMAHLNHAECRHHHKYQHHQYTDSIHRMTNSGLTHPDIELQNYKETNDRIQQFIDSTAASGAVNVGRAGDNLVVPQSAKRPKLDENSLSLPSEASPSTPQSFAGSVAPRAPSTPNLVCKWDDCNSKLANTDLSRHMFEHHWTPNWLQQENQSQDTYQCEWLDCMFSTKELDKLFEHIPDCHGLKTQKNDDSDSFKAPAATTTKKRVTRKKQTEPANIHHVCKWIDPDTNVQCGLKFDNTGDLTDHIVEEHIKSGKSEYVCHWAGCSRGCRPFSQRQKIVRHLNTHTKHKPFRCEVCGKSFSLDLMLKQHMRIHTGERPYECKICGKHFKTSSSLTIHSRIHSGDKPMVCNICGKRFNESSNLNKHMKTHNRKFKCELCMKSFNSESRYMKHLAVCENRKSGIVNTLHCDCCDDSTKITNGGNDIVIKRESV</sequence>
<name>A0A448YLH7_BRENA</name>
<keyword evidence="3 5" id="KW-0863">Zinc-finger</keyword>
<reference evidence="8 9" key="1">
    <citation type="submission" date="2018-12" db="EMBL/GenBank/DDBJ databases">
        <authorList>
            <person name="Tiukova I."/>
            <person name="Dainat J."/>
        </authorList>
    </citation>
    <scope>NUCLEOTIDE SEQUENCE [LARGE SCALE GENOMIC DNA]</scope>
</reference>
<dbReference type="GO" id="GO:0005634">
    <property type="term" value="C:nucleus"/>
    <property type="evidence" value="ECO:0007669"/>
    <property type="project" value="UniProtKB-ARBA"/>
</dbReference>
<accession>A0A448YLH7</accession>
<proteinExistence type="predicted"/>
<dbReference type="InterPro" id="IPR013087">
    <property type="entry name" value="Znf_C2H2_type"/>
</dbReference>
<evidence type="ECO:0000256" key="5">
    <source>
        <dbReference type="PROSITE-ProRule" id="PRU00042"/>
    </source>
</evidence>
<feature type="region of interest" description="Disordered" evidence="6">
    <location>
        <begin position="187"/>
        <end position="213"/>
    </location>
</feature>
<dbReference type="Gene3D" id="6.10.140.370">
    <property type="match status" value="1"/>
</dbReference>
<feature type="domain" description="C2H2-type" evidence="7">
    <location>
        <begin position="741"/>
        <end position="768"/>
    </location>
</feature>
<evidence type="ECO:0000256" key="1">
    <source>
        <dbReference type="ARBA" id="ARBA00022723"/>
    </source>
</evidence>
<feature type="compositionally biased region" description="Low complexity" evidence="6">
    <location>
        <begin position="120"/>
        <end position="134"/>
    </location>
</feature>
<feature type="region of interest" description="Disordered" evidence="6">
    <location>
        <begin position="441"/>
        <end position="476"/>
    </location>
</feature>
<feature type="compositionally biased region" description="Low complexity" evidence="6">
    <location>
        <begin position="76"/>
        <end position="85"/>
    </location>
</feature>
<evidence type="ECO:0000256" key="2">
    <source>
        <dbReference type="ARBA" id="ARBA00022737"/>
    </source>
</evidence>
<feature type="region of interest" description="Disordered" evidence="6">
    <location>
        <begin position="327"/>
        <end position="351"/>
    </location>
</feature>
<dbReference type="PROSITE" id="PS00028">
    <property type="entry name" value="ZINC_FINGER_C2H2_1"/>
    <property type="match status" value="3"/>
</dbReference>
<dbReference type="SMART" id="SM00355">
    <property type="entry name" value="ZnF_C2H2"/>
    <property type="match status" value="8"/>
</dbReference>
<keyword evidence="4" id="KW-0862">Zinc</keyword>
<evidence type="ECO:0000259" key="7">
    <source>
        <dbReference type="PROSITE" id="PS50157"/>
    </source>
</evidence>
<dbReference type="GO" id="GO:0000981">
    <property type="term" value="F:DNA-binding transcription factor activity, RNA polymerase II-specific"/>
    <property type="evidence" value="ECO:0007669"/>
    <property type="project" value="TreeGrafter"/>
</dbReference>
<feature type="region of interest" description="Disordered" evidence="6">
    <location>
        <begin position="57"/>
        <end position="86"/>
    </location>
</feature>
<dbReference type="FunFam" id="3.30.160.60:FF:000690">
    <property type="entry name" value="Zinc finger protein 354C"/>
    <property type="match status" value="1"/>
</dbReference>
<dbReference type="GO" id="GO:0000978">
    <property type="term" value="F:RNA polymerase II cis-regulatory region sequence-specific DNA binding"/>
    <property type="evidence" value="ECO:0007669"/>
    <property type="project" value="TreeGrafter"/>
</dbReference>
<dbReference type="PROSITE" id="PS50157">
    <property type="entry name" value="ZINC_FINGER_C2H2_2"/>
    <property type="match status" value="5"/>
</dbReference>
<feature type="domain" description="C2H2-type" evidence="7">
    <location>
        <begin position="626"/>
        <end position="658"/>
    </location>
</feature>
<keyword evidence="2" id="KW-0677">Repeat</keyword>
<dbReference type="InterPro" id="IPR050329">
    <property type="entry name" value="GLI_C2H2-zinc-finger"/>
</dbReference>
<dbReference type="InParanoid" id="A0A448YLH7"/>
<dbReference type="GO" id="GO:0008270">
    <property type="term" value="F:zinc ion binding"/>
    <property type="evidence" value="ECO:0007669"/>
    <property type="project" value="UniProtKB-KW"/>
</dbReference>
<dbReference type="AlphaFoldDB" id="A0A448YLH7"/>
<feature type="domain" description="C2H2-type" evidence="7">
    <location>
        <begin position="659"/>
        <end position="686"/>
    </location>
</feature>
<feature type="domain" description="C2H2-type" evidence="7">
    <location>
        <begin position="687"/>
        <end position="714"/>
    </location>
</feature>
<dbReference type="SUPFAM" id="SSF57667">
    <property type="entry name" value="beta-beta-alpha zinc fingers"/>
    <property type="match status" value="2"/>
</dbReference>
<feature type="region of interest" description="Disordered" evidence="6">
    <location>
        <begin position="113"/>
        <end position="151"/>
    </location>
</feature>
<evidence type="ECO:0000256" key="6">
    <source>
        <dbReference type="SAM" id="MobiDB-lite"/>
    </source>
</evidence>
<feature type="domain" description="C2H2-type" evidence="7">
    <location>
        <begin position="715"/>
        <end position="742"/>
    </location>
</feature>
<dbReference type="PANTHER" id="PTHR19818">
    <property type="entry name" value="ZINC FINGER PROTEIN ZIC AND GLI"/>
    <property type="match status" value="1"/>
</dbReference>
<dbReference type="Pfam" id="PF12874">
    <property type="entry name" value="zf-met"/>
    <property type="match status" value="1"/>
</dbReference>
<evidence type="ECO:0000313" key="9">
    <source>
        <dbReference type="Proteomes" id="UP000290900"/>
    </source>
</evidence>
<keyword evidence="9" id="KW-1185">Reference proteome</keyword>
<dbReference type="STRING" id="13370.A0A448YLH7"/>
<dbReference type="InterPro" id="IPR036236">
    <property type="entry name" value="Znf_C2H2_sf"/>
</dbReference>
<evidence type="ECO:0000256" key="3">
    <source>
        <dbReference type="ARBA" id="ARBA00022771"/>
    </source>
</evidence>
<dbReference type="OrthoDB" id="3437960at2759"/>
<dbReference type="FunFam" id="3.30.160.60:FF:000202">
    <property type="entry name" value="Zinc finger protein 574"/>
    <property type="match status" value="1"/>
</dbReference>
<organism evidence="8 9">
    <name type="scientific">Brettanomyces naardenensis</name>
    <name type="common">Yeast</name>
    <dbReference type="NCBI Taxonomy" id="13370"/>
    <lineage>
        <taxon>Eukaryota</taxon>
        <taxon>Fungi</taxon>
        <taxon>Dikarya</taxon>
        <taxon>Ascomycota</taxon>
        <taxon>Saccharomycotina</taxon>
        <taxon>Pichiomycetes</taxon>
        <taxon>Pichiales</taxon>
        <taxon>Pichiaceae</taxon>
        <taxon>Brettanomyces</taxon>
    </lineage>
</organism>
<feature type="compositionally biased region" description="Polar residues" evidence="6">
    <location>
        <begin position="454"/>
        <end position="471"/>
    </location>
</feature>
<dbReference type="GO" id="GO:0045944">
    <property type="term" value="P:positive regulation of transcription by RNA polymerase II"/>
    <property type="evidence" value="ECO:0007669"/>
    <property type="project" value="UniProtKB-ARBA"/>
</dbReference>
<feature type="compositionally biased region" description="Polar residues" evidence="6">
    <location>
        <begin position="189"/>
        <end position="207"/>
    </location>
</feature>
<dbReference type="GO" id="GO:0032502">
    <property type="term" value="P:developmental process"/>
    <property type="evidence" value="ECO:0007669"/>
    <property type="project" value="UniProtKB-ARBA"/>
</dbReference>
<keyword evidence="1" id="KW-0479">Metal-binding</keyword>
<feature type="compositionally biased region" description="Polar residues" evidence="6">
    <location>
        <begin position="65"/>
        <end position="75"/>
    </location>
</feature>
<dbReference type="Pfam" id="PF00096">
    <property type="entry name" value="zf-C2H2"/>
    <property type="match status" value="3"/>
</dbReference>
<dbReference type="PANTHER" id="PTHR19818:SF139">
    <property type="entry name" value="PAIR-RULE PROTEIN ODD-PAIRED"/>
    <property type="match status" value="1"/>
</dbReference>
<dbReference type="FunFam" id="3.30.160.60:FF:002343">
    <property type="entry name" value="Zinc finger protein 33A"/>
    <property type="match status" value="1"/>
</dbReference>
<evidence type="ECO:0000256" key="4">
    <source>
        <dbReference type="ARBA" id="ARBA00022833"/>
    </source>
</evidence>
<dbReference type="Proteomes" id="UP000290900">
    <property type="component" value="Unassembled WGS sequence"/>
</dbReference>
<dbReference type="Gene3D" id="3.30.160.60">
    <property type="entry name" value="Classic Zinc Finger"/>
    <property type="match status" value="4"/>
</dbReference>
<protein>
    <submittedName>
        <fullName evidence="8">DEKNAAC102704</fullName>
    </submittedName>
</protein>
<dbReference type="EMBL" id="CAACVR010000012">
    <property type="protein sequence ID" value="VEU21718.1"/>
    <property type="molecule type" value="Genomic_DNA"/>
</dbReference>
<evidence type="ECO:0000313" key="8">
    <source>
        <dbReference type="EMBL" id="VEU21718.1"/>
    </source>
</evidence>
<gene>
    <name evidence="8" type="ORF">BRENAR_LOCUS2451</name>
</gene>